<dbReference type="Pfam" id="PF00246">
    <property type="entry name" value="Peptidase_M14"/>
    <property type="match status" value="1"/>
</dbReference>
<protein>
    <submittedName>
        <fullName evidence="5">Carboxypeptidase Dlike</fullName>
    </submittedName>
</protein>
<dbReference type="PANTHER" id="PTHR11532:SF57">
    <property type="entry name" value="CARBOXYPEPTIDASE D, B"/>
    <property type="match status" value="1"/>
</dbReference>
<keyword evidence="5" id="KW-0378">Hydrolase</keyword>
<evidence type="ECO:0000313" key="6">
    <source>
        <dbReference type="Proteomes" id="UP000595437"/>
    </source>
</evidence>
<keyword evidence="6" id="KW-1185">Reference proteome</keyword>
<sequence length="144" mass="16287">MLLCMYLYGKVSIEIVLERDVSLIPDRFGGSSFKEIGIRPRGLGKPLFKYVGNMHGNEVVGRQYLLENYGRDERVTRLIDTTELWILPSLNPDGYETSTEGSCSRGPGRSNAKNVDLNRDFPKQFDEPINVGFEQLARGRAKET</sequence>
<name>A0A7T8GQ58_CALRO</name>
<dbReference type="Proteomes" id="UP000595437">
    <property type="component" value="Chromosome 18"/>
</dbReference>
<evidence type="ECO:0000259" key="4">
    <source>
        <dbReference type="PROSITE" id="PS52035"/>
    </source>
</evidence>
<evidence type="ECO:0000256" key="1">
    <source>
        <dbReference type="ARBA" id="ARBA00005988"/>
    </source>
</evidence>
<proteinExistence type="inferred from homology"/>
<keyword evidence="5" id="KW-0121">Carboxypeptidase</keyword>
<dbReference type="InterPro" id="IPR050753">
    <property type="entry name" value="Peptidase_M14_domain"/>
</dbReference>
<feature type="domain" description="Peptidase M14" evidence="4">
    <location>
        <begin position="1"/>
        <end position="144"/>
    </location>
</feature>
<comment type="caution">
    <text evidence="2">Lacks conserved residue(s) required for the propagation of feature annotation.</text>
</comment>
<feature type="non-terminal residue" evidence="5">
    <location>
        <position position="144"/>
    </location>
</feature>
<dbReference type="AlphaFoldDB" id="A0A7T8GQ58"/>
<dbReference type="GO" id="GO:0005615">
    <property type="term" value="C:extracellular space"/>
    <property type="evidence" value="ECO:0007669"/>
    <property type="project" value="TreeGrafter"/>
</dbReference>
<evidence type="ECO:0000256" key="2">
    <source>
        <dbReference type="PROSITE-ProRule" id="PRU01379"/>
    </source>
</evidence>
<dbReference type="Gene3D" id="3.40.630.10">
    <property type="entry name" value="Zn peptidases"/>
    <property type="match status" value="1"/>
</dbReference>
<dbReference type="GO" id="GO:0006518">
    <property type="term" value="P:peptide metabolic process"/>
    <property type="evidence" value="ECO:0007669"/>
    <property type="project" value="TreeGrafter"/>
</dbReference>
<comment type="similarity">
    <text evidence="1 2">Belongs to the peptidase M14 family.</text>
</comment>
<dbReference type="EMBL" id="CP045907">
    <property type="protein sequence ID" value="QQP35658.1"/>
    <property type="molecule type" value="Genomic_DNA"/>
</dbReference>
<dbReference type="PANTHER" id="PTHR11532">
    <property type="entry name" value="PROTEASE M14 CARBOXYPEPTIDASE"/>
    <property type="match status" value="1"/>
</dbReference>
<dbReference type="GO" id="GO:0008270">
    <property type="term" value="F:zinc ion binding"/>
    <property type="evidence" value="ECO:0007669"/>
    <property type="project" value="InterPro"/>
</dbReference>
<evidence type="ECO:0000256" key="3">
    <source>
        <dbReference type="SAM" id="MobiDB-lite"/>
    </source>
</evidence>
<dbReference type="InterPro" id="IPR000834">
    <property type="entry name" value="Peptidase_M14"/>
</dbReference>
<keyword evidence="5" id="KW-0645">Protease</keyword>
<dbReference type="OrthoDB" id="10249045at2759"/>
<dbReference type="GO" id="GO:0004181">
    <property type="term" value="F:metallocarboxypeptidase activity"/>
    <property type="evidence" value="ECO:0007669"/>
    <property type="project" value="InterPro"/>
</dbReference>
<dbReference type="PRINTS" id="PR00765">
    <property type="entry name" value="CRBOXYPTASEA"/>
</dbReference>
<dbReference type="GO" id="GO:0016485">
    <property type="term" value="P:protein processing"/>
    <property type="evidence" value="ECO:0007669"/>
    <property type="project" value="TreeGrafter"/>
</dbReference>
<feature type="region of interest" description="Disordered" evidence="3">
    <location>
        <begin position="95"/>
        <end position="116"/>
    </location>
</feature>
<dbReference type="PROSITE" id="PS52035">
    <property type="entry name" value="PEPTIDASE_M14"/>
    <property type="match status" value="1"/>
</dbReference>
<accession>A0A7T8GQ58</accession>
<organism evidence="5 6">
    <name type="scientific">Caligus rogercresseyi</name>
    <name type="common">Sea louse</name>
    <dbReference type="NCBI Taxonomy" id="217165"/>
    <lineage>
        <taxon>Eukaryota</taxon>
        <taxon>Metazoa</taxon>
        <taxon>Ecdysozoa</taxon>
        <taxon>Arthropoda</taxon>
        <taxon>Crustacea</taxon>
        <taxon>Multicrustacea</taxon>
        <taxon>Hexanauplia</taxon>
        <taxon>Copepoda</taxon>
        <taxon>Siphonostomatoida</taxon>
        <taxon>Caligidae</taxon>
        <taxon>Caligus</taxon>
    </lineage>
</organism>
<reference evidence="6" key="1">
    <citation type="submission" date="2021-01" db="EMBL/GenBank/DDBJ databases">
        <title>Caligus Genome Assembly.</title>
        <authorList>
            <person name="Gallardo-Escarate C."/>
        </authorList>
    </citation>
    <scope>NUCLEOTIDE SEQUENCE [LARGE SCALE GENOMIC DNA]</scope>
</reference>
<evidence type="ECO:0000313" key="5">
    <source>
        <dbReference type="EMBL" id="QQP35658.1"/>
    </source>
</evidence>
<gene>
    <name evidence="5" type="ORF">FKW44_023942</name>
</gene>
<dbReference type="SUPFAM" id="SSF53187">
    <property type="entry name" value="Zn-dependent exopeptidases"/>
    <property type="match status" value="1"/>
</dbReference>